<dbReference type="PROSITE" id="PS50937">
    <property type="entry name" value="HTH_MERR_2"/>
    <property type="match status" value="1"/>
</dbReference>
<name>A0ABT1ABE3_9PSEU</name>
<dbReference type="InterPro" id="IPR009061">
    <property type="entry name" value="DNA-bd_dom_put_sf"/>
</dbReference>
<evidence type="ECO:0000256" key="1">
    <source>
        <dbReference type="ARBA" id="ARBA00022491"/>
    </source>
</evidence>
<feature type="domain" description="HTH merR-type" evidence="5">
    <location>
        <begin position="1"/>
        <end position="69"/>
    </location>
</feature>
<gene>
    <name evidence="6" type="ORF">KDL28_33350</name>
</gene>
<dbReference type="RefSeq" id="WP_252445111.1">
    <property type="nucleotide sequence ID" value="NZ_JAGSOV010000073.1"/>
</dbReference>
<accession>A0ABT1ABE3</accession>
<dbReference type="Proteomes" id="UP001165283">
    <property type="component" value="Unassembled WGS sequence"/>
</dbReference>
<evidence type="ECO:0000313" key="6">
    <source>
        <dbReference type="EMBL" id="MCO1659959.1"/>
    </source>
</evidence>
<dbReference type="Gene3D" id="1.10.1660.10">
    <property type="match status" value="1"/>
</dbReference>
<protein>
    <submittedName>
        <fullName evidence="6">MerR family transcriptional regulator</fullName>
    </submittedName>
</protein>
<reference evidence="6" key="1">
    <citation type="submission" date="2021-04" db="EMBL/GenBank/DDBJ databases">
        <title>Pseudonocardia sp. nov., isolated from sandy soil of mangrove forest.</title>
        <authorList>
            <person name="Zan Z."/>
            <person name="Huang R."/>
            <person name="Liu W."/>
        </authorList>
    </citation>
    <scope>NUCLEOTIDE SEQUENCE</scope>
    <source>
        <strain evidence="6">S2-4</strain>
    </source>
</reference>
<keyword evidence="1" id="KW-0678">Repressor</keyword>
<sequence length="143" mass="15961">MRSGQLAAAAGVNVQTLRYYERRGLLPEPRRTLGGYREYDDDAVALLRVVKSAQRLGFTLDEVTELLDAGRRRHPTPDLQQRARAKLAEVEDRMADLARIRDGLLQVVRARCDSLTNCTCPDCPLPFVEPAEVRPFPASGESP</sequence>
<keyword evidence="3" id="KW-0238">DNA-binding</keyword>
<dbReference type="InterPro" id="IPR000551">
    <property type="entry name" value="MerR-type_HTH_dom"/>
</dbReference>
<proteinExistence type="predicted"/>
<dbReference type="PANTHER" id="PTHR30204">
    <property type="entry name" value="REDOX-CYCLING DRUG-SENSING TRANSCRIPTIONAL ACTIVATOR SOXR"/>
    <property type="match status" value="1"/>
</dbReference>
<dbReference type="EMBL" id="JAGSOV010000073">
    <property type="protein sequence ID" value="MCO1659959.1"/>
    <property type="molecule type" value="Genomic_DNA"/>
</dbReference>
<evidence type="ECO:0000313" key="7">
    <source>
        <dbReference type="Proteomes" id="UP001165283"/>
    </source>
</evidence>
<organism evidence="6 7">
    <name type="scientific">Pseudonocardia humida</name>
    <dbReference type="NCBI Taxonomy" id="2800819"/>
    <lineage>
        <taxon>Bacteria</taxon>
        <taxon>Bacillati</taxon>
        <taxon>Actinomycetota</taxon>
        <taxon>Actinomycetes</taxon>
        <taxon>Pseudonocardiales</taxon>
        <taxon>Pseudonocardiaceae</taxon>
        <taxon>Pseudonocardia</taxon>
    </lineage>
</organism>
<dbReference type="PANTHER" id="PTHR30204:SF69">
    <property type="entry name" value="MERR-FAMILY TRANSCRIPTIONAL REGULATOR"/>
    <property type="match status" value="1"/>
</dbReference>
<dbReference type="Pfam" id="PF13411">
    <property type="entry name" value="MerR_1"/>
    <property type="match status" value="1"/>
</dbReference>
<dbReference type="PRINTS" id="PR00040">
    <property type="entry name" value="HTHMERR"/>
</dbReference>
<dbReference type="SMART" id="SM00422">
    <property type="entry name" value="HTH_MERR"/>
    <property type="match status" value="1"/>
</dbReference>
<evidence type="ECO:0000256" key="3">
    <source>
        <dbReference type="ARBA" id="ARBA00023125"/>
    </source>
</evidence>
<comment type="caution">
    <text evidence="6">The sequence shown here is derived from an EMBL/GenBank/DDBJ whole genome shotgun (WGS) entry which is preliminary data.</text>
</comment>
<evidence type="ECO:0000256" key="4">
    <source>
        <dbReference type="ARBA" id="ARBA00023163"/>
    </source>
</evidence>
<keyword evidence="4" id="KW-0804">Transcription</keyword>
<dbReference type="PROSITE" id="PS00552">
    <property type="entry name" value="HTH_MERR_1"/>
    <property type="match status" value="1"/>
</dbReference>
<evidence type="ECO:0000259" key="5">
    <source>
        <dbReference type="PROSITE" id="PS50937"/>
    </source>
</evidence>
<keyword evidence="7" id="KW-1185">Reference proteome</keyword>
<evidence type="ECO:0000256" key="2">
    <source>
        <dbReference type="ARBA" id="ARBA00023015"/>
    </source>
</evidence>
<dbReference type="SUPFAM" id="SSF46955">
    <property type="entry name" value="Putative DNA-binding domain"/>
    <property type="match status" value="1"/>
</dbReference>
<keyword evidence="2" id="KW-0805">Transcription regulation</keyword>
<dbReference type="InterPro" id="IPR047057">
    <property type="entry name" value="MerR_fam"/>
</dbReference>